<dbReference type="InterPro" id="IPR000326">
    <property type="entry name" value="PAP2/HPO"/>
</dbReference>
<dbReference type="SUPFAM" id="SSF48317">
    <property type="entry name" value="Acid phosphatase/Vanadium-dependent haloperoxidase"/>
    <property type="match status" value="1"/>
</dbReference>
<dbReference type="InterPro" id="IPR036938">
    <property type="entry name" value="PAP2/HPO_sf"/>
</dbReference>
<keyword evidence="1" id="KW-0812">Transmembrane</keyword>
<keyword evidence="1" id="KW-1133">Transmembrane helix</keyword>
<proteinExistence type="predicted"/>
<organism evidence="3">
    <name type="scientific">uncultured marine group II/III euryarchaeote KM3_174_A11</name>
    <dbReference type="NCBI Taxonomy" id="1457931"/>
    <lineage>
        <taxon>Archaea</taxon>
        <taxon>Methanobacteriati</taxon>
        <taxon>Methanobacteriota</taxon>
        <taxon>environmental samples</taxon>
    </lineage>
</organism>
<reference evidence="3" key="1">
    <citation type="journal article" date="2014" name="Genome Biol. Evol.">
        <title>Pangenome evidence for extensive interdomain horizontal transfer affecting lineage core and shell genes in uncultured planktonic thaumarchaeota and euryarchaeota.</title>
        <authorList>
            <person name="Deschamps P."/>
            <person name="Zivanovic Y."/>
            <person name="Moreira D."/>
            <person name="Rodriguez-Valera F."/>
            <person name="Lopez-Garcia P."/>
        </authorList>
    </citation>
    <scope>NUCLEOTIDE SEQUENCE</scope>
</reference>
<feature type="transmembrane region" description="Helical" evidence="1">
    <location>
        <begin position="6"/>
        <end position="25"/>
    </location>
</feature>
<feature type="transmembrane region" description="Helical" evidence="1">
    <location>
        <begin position="451"/>
        <end position="470"/>
    </location>
</feature>
<feature type="transmembrane region" description="Helical" evidence="1">
    <location>
        <begin position="227"/>
        <end position="244"/>
    </location>
</feature>
<feature type="transmembrane region" description="Helical" evidence="1">
    <location>
        <begin position="287"/>
        <end position="309"/>
    </location>
</feature>
<evidence type="ECO:0000256" key="1">
    <source>
        <dbReference type="SAM" id="Phobius"/>
    </source>
</evidence>
<feature type="transmembrane region" description="Helical" evidence="1">
    <location>
        <begin position="189"/>
        <end position="207"/>
    </location>
</feature>
<keyword evidence="1" id="KW-0472">Membrane</keyword>
<evidence type="ECO:0000313" key="3">
    <source>
        <dbReference type="EMBL" id="AIF04410.1"/>
    </source>
</evidence>
<evidence type="ECO:0000259" key="2">
    <source>
        <dbReference type="Pfam" id="PF01569"/>
    </source>
</evidence>
<feature type="transmembrane region" description="Helical" evidence="1">
    <location>
        <begin position="138"/>
        <end position="156"/>
    </location>
</feature>
<feature type="domain" description="Phosphatidic acid phosphatase type 2/haloperoxidase" evidence="2">
    <location>
        <begin position="186"/>
        <end position="271"/>
    </location>
</feature>
<protein>
    <submittedName>
        <fullName evidence="3">Phosphoesterase PA-phosphatase related protein</fullName>
    </submittedName>
</protein>
<name>A0A075GMX1_9EURY</name>
<dbReference type="Pfam" id="PF01569">
    <property type="entry name" value="PAP2"/>
    <property type="match status" value="1"/>
</dbReference>
<dbReference type="AlphaFoldDB" id="A0A075GMX1"/>
<dbReference type="EMBL" id="KF900707">
    <property type="protein sequence ID" value="AIF04410.1"/>
    <property type="molecule type" value="Genomic_DNA"/>
</dbReference>
<feature type="transmembrane region" description="Helical" evidence="1">
    <location>
        <begin position="107"/>
        <end position="126"/>
    </location>
</feature>
<sequence>MASPYWVMMGLILLLTPLICWVFTLHRKELRTPLGKVGQMIHDQRYYLHIMGYVVIIVWKGLTDKLNEPIKAQAGHWTELVYALEGEPTLWVQQTFENAGLTAVLNFHYLFIYLFLIYVTTVYYAYTGERDLTDKVTLNYLLIYAIAVPYYLFLNVEVTSSWIPGMKALLYHDGLYSVFYVSHDPLDNAVPSLHVAIPFGILLLNWLHCKEKGIRMRDWVHWRYHAFILANTVLFCFTILYLGIHWVVDIPLGMLVGGIGAMFIHQVHPRLRNGHGGVFAGFTGKKWTRHIVVEGVVTVLLALILASAVNYQEERVDERVSFRLGPGDVTYEIIQPIQQGETVDVVVTNLDEQENLHLLLVISEEAVPAMANGTIDFDSLMDVNRARIIYEDQVYTGMGNYLQVAPNGTAHLEVDQAKMWHLLVMRNPAESGDALEVRIVNDYHQDVLGNAFMLSIPSLWITGFVVHRFWRLKQSGMPLTSSLPSHLWPKNDNDSEE</sequence>
<feature type="transmembrane region" description="Helical" evidence="1">
    <location>
        <begin position="46"/>
        <end position="62"/>
    </location>
</feature>
<accession>A0A075GMX1</accession>